<keyword evidence="5" id="KW-1185">Reference proteome</keyword>
<dbReference type="GO" id="GO:0034974">
    <property type="term" value="C:Swi5-Swi2 complex"/>
    <property type="evidence" value="ECO:0007669"/>
    <property type="project" value="TreeGrafter"/>
</dbReference>
<sequence>MSERSLPHPNPRVALLQQEIARLEAQLEGRDADAIVQRHIKLLHTYNEIKDGAQALIGKYAVFTHTTVTAVHQELGLSLVE</sequence>
<keyword evidence="3" id="KW-0234">DNA repair</keyword>
<protein>
    <recommendedName>
        <fullName evidence="6">Swi5-domain-containing protein</fullName>
    </recommendedName>
</protein>
<comment type="similarity">
    <text evidence="1">Belongs to the SWI5/SAE3 family.</text>
</comment>
<evidence type="ECO:0000256" key="3">
    <source>
        <dbReference type="ARBA" id="ARBA00023204"/>
    </source>
</evidence>
<evidence type="ECO:0008006" key="6">
    <source>
        <dbReference type="Google" id="ProtNLM"/>
    </source>
</evidence>
<dbReference type="OrthoDB" id="255837at2759"/>
<comment type="caution">
    <text evidence="4">The sequence shown here is derived from an EMBL/GenBank/DDBJ whole genome shotgun (WGS) entry which is preliminary data.</text>
</comment>
<dbReference type="GO" id="GO:0032798">
    <property type="term" value="C:Swi5-Sfr1 complex"/>
    <property type="evidence" value="ECO:0007669"/>
    <property type="project" value="TreeGrafter"/>
</dbReference>
<organism evidence="4 5">
    <name type="scientific">Apiotrichum porosum</name>
    <dbReference type="NCBI Taxonomy" id="105984"/>
    <lineage>
        <taxon>Eukaryota</taxon>
        <taxon>Fungi</taxon>
        <taxon>Dikarya</taxon>
        <taxon>Basidiomycota</taxon>
        <taxon>Agaricomycotina</taxon>
        <taxon>Tremellomycetes</taxon>
        <taxon>Trichosporonales</taxon>
        <taxon>Trichosporonaceae</taxon>
        <taxon>Apiotrichum</taxon>
    </lineage>
</organism>
<dbReference type="EMBL" id="RSCE01000001">
    <property type="protein sequence ID" value="RSH87672.1"/>
    <property type="molecule type" value="Genomic_DNA"/>
</dbReference>
<dbReference type="InterPro" id="IPR010760">
    <property type="entry name" value="DNA-repair_Swi5"/>
</dbReference>
<evidence type="ECO:0000256" key="2">
    <source>
        <dbReference type="ARBA" id="ARBA00022763"/>
    </source>
</evidence>
<evidence type="ECO:0000256" key="1">
    <source>
        <dbReference type="ARBA" id="ARBA00008060"/>
    </source>
</evidence>
<dbReference type="Proteomes" id="UP000279236">
    <property type="component" value="Unassembled WGS sequence"/>
</dbReference>
<dbReference type="GO" id="GO:0000709">
    <property type="term" value="P:meiotic joint molecule formation"/>
    <property type="evidence" value="ECO:0007669"/>
    <property type="project" value="TreeGrafter"/>
</dbReference>
<keyword evidence="2" id="KW-0227">DNA damage</keyword>
<proteinExistence type="inferred from homology"/>
<dbReference type="Gene3D" id="1.20.5.170">
    <property type="match status" value="1"/>
</dbReference>
<name>A0A427Y975_9TREE</name>
<evidence type="ECO:0000313" key="5">
    <source>
        <dbReference type="Proteomes" id="UP000279236"/>
    </source>
</evidence>
<dbReference type="GO" id="GO:0010772">
    <property type="term" value="P:meiotic DNA recombinase assembly involved in reciprocal meiotic recombination"/>
    <property type="evidence" value="ECO:0007669"/>
    <property type="project" value="TreeGrafter"/>
</dbReference>
<dbReference type="RefSeq" id="XP_028479880.1">
    <property type="nucleotide sequence ID" value="XM_028616023.1"/>
</dbReference>
<dbReference type="PANTHER" id="PTHR28529:SF2">
    <property type="entry name" value="DNA REPAIR PROTEIN SWI5 HOMOLOG"/>
    <property type="match status" value="1"/>
</dbReference>
<dbReference type="GeneID" id="39584729"/>
<dbReference type="Pfam" id="PF07061">
    <property type="entry name" value="Swi5"/>
    <property type="match status" value="1"/>
</dbReference>
<accession>A0A427Y975</accession>
<reference evidence="4 5" key="1">
    <citation type="submission" date="2018-11" db="EMBL/GenBank/DDBJ databases">
        <title>Genome sequence of Apiotrichum porosum DSM 27194.</title>
        <authorList>
            <person name="Aliyu H."/>
            <person name="Gorte O."/>
            <person name="Ochsenreither K."/>
        </authorList>
    </citation>
    <scope>NUCLEOTIDE SEQUENCE [LARGE SCALE GENOMIC DNA]</scope>
    <source>
        <strain evidence="4 5">DSM 27194</strain>
    </source>
</reference>
<dbReference type="PANTHER" id="PTHR28529">
    <property type="entry name" value="DNA REPAIR PROTEIN SWI5 HOMOLOG"/>
    <property type="match status" value="1"/>
</dbReference>
<gene>
    <name evidence="4" type="ORF">EHS24_000186</name>
</gene>
<evidence type="ECO:0000313" key="4">
    <source>
        <dbReference type="EMBL" id="RSH87672.1"/>
    </source>
</evidence>
<dbReference type="AlphaFoldDB" id="A0A427Y975"/>